<protein>
    <recommendedName>
        <fullName evidence="3">Selenophosphate synthetase</fullName>
    </recommendedName>
</protein>
<comment type="caution">
    <text evidence="1">The sequence shown here is derived from an EMBL/GenBank/DDBJ whole genome shotgun (WGS) entry which is preliminary data.</text>
</comment>
<name>A0A2S7T7R4_9FLAO</name>
<sequence length="227" mass="26560">MKSSTSFFTATLLLFLFAQCKPKAEEPAEPVEPQTVPEQIALAHGYDNWKSVEKLSFSFNFEGGNRTFKRSWVWEPKTNMVEMQMDTVQVRYDRKVALDSINMRYDRGFINDRYWLLLPFNLIWDKEGYTYENKEKQLAPISADTLNCLTIVYKSEGGYTPGDAYDIFYDKEFIIREWAFRRGNQEEVSLVSTWEDYQDKGGLKLVTNHNYPNGNRLFVADLEVTTE</sequence>
<dbReference type="EMBL" id="MQVX01000001">
    <property type="protein sequence ID" value="PQJ15618.1"/>
    <property type="molecule type" value="Genomic_DNA"/>
</dbReference>
<evidence type="ECO:0000313" key="2">
    <source>
        <dbReference type="Proteomes" id="UP000239366"/>
    </source>
</evidence>
<keyword evidence="2" id="KW-1185">Reference proteome</keyword>
<dbReference type="AlphaFoldDB" id="A0A2S7T7R4"/>
<accession>A0A2S7T7R4</accession>
<organism evidence="1 2">
    <name type="scientific">Aureicoccus marinus</name>
    <dbReference type="NCBI Taxonomy" id="754435"/>
    <lineage>
        <taxon>Bacteria</taxon>
        <taxon>Pseudomonadati</taxon>
        <taxon>Bacteroidota</taxon>
        <taxon>Flavobacteriia</taxon>
        <taxon>Flavobacteriales</taxon>
        <taxon>Flavobacteriaceae</taxon>
        <taxon>Aureicoccus</taxon>
    </lineage>
</organism>
<gene>
    <name evidence="1" type="ORF">BST99_07650</name>
</gene>
<dbReference type="Proteomes" id="UP000239366">
    <property type="component" value="Unassembled WGS sequence"/>
</dbReference>
<proteinExistence type="predicted"/>
<evidence type="ECO:0008006" key="3">
    <source>
        <dbReference type="Google" id="ProtNLM"/>
    </source>
</evidence>
<dbReference type="OrthoDB" id="892266at2"/>
<reference evidence="2" key="1">
    <citation type="submission" date="2016-11" db="EMBL/GenBank/DDBJ databases">
        <title>Trade-off between light-utilization and light-protection in marine flavobacteria.</title>
        <authorList>
            <person name="Kumagai Y."/>
            <person name="Yoshizawa S."/>
            <person name="Kogure K."/>
        </authorList>
    </citation>
    <scope>NUCLEOTIDE SEQUENCE [LARGE SCALE GENOMIC DNA]</scope>
    <source>
        <strain evidence="2">SG-18</strain>
    </source>
</reference>
<evidence type="ECO:0000313" key="1">
    <source>
        <dbReference type="EMBL" id="PQJ15618.1"/>
    </source>
</evidence>
<dbReference type="RefSeq" id="WP_105001269.1">
    <property type="nucleotide sequence ID" value="NZ_MQVX01000001.1"/>
</dbReference>